<dbReference type="AlphaFoldDB" id="A0A6J4VD75"/>
<organism evidence="1">
    <name type="scientific">uncultured Thermomicrobiales bacterium</name>
    <dbReference type="NCBI Taxonomy" id="1645740"/>
    <lineage>
        <taxon>Bacteria</taxon>
        <taxon>Pseudomonadati</taxon>
        <taxon>Thermomicrobiota</taxon>
        <taxon>Thermomicrobia</taxon>
        <taxon>Thermomicrobiales</taxon>
        <taxon>environmental samples</taxon>
    </lineage>
</organism>
<accession>A0A6J4VD75</accession>
<name>A0A6J4VD75_9BACT</name>
<dbReference type="InterPro" id="IPR008930">
    <property type="entry name" value="Terpenoid_cyclase/PrenylTrfase"/>
</dbReference>
<sequence length="280" mass="29605">MTTTMSAVDRALGYLAAEGRPVDLAWTRAACFGRPQEPALAALAAYQNDDGGIGHGLEVDIAAPVGNPFAARLALQVHLAVGTPADHPTLIRLVGWLEANQGDDGDWRFAPSVYEHDLAPWFAGWTFPSLNPSLCLGGLLGRLGLGSDRLHARCRALFAAKANLDELASGGFYAVLPYAEAVPWLSGLADRDVYLAALTERIARDLRAGAYEDAEHAFAHIGPPDGPVARRLPSDLLAAALERLRGEQEADGGWPTPYAPAWRSWGTATSAATLAAFGSG</sequence>
<dbReference type="SUPFAM" id="SSF48239">
    <property type="entry name" value="Terpenoid cyclases/Protein prenyltransferases"/>
    <property type="match status" value="1"/>
</dbReference>
<proteinExistence type="predicted"/>
<protein>
    <recommendedName>
        <fullName evidence="2">Squalene cyclase C-terminal domain-containing protein</fullName>
    </recommendedName>
</protein>
<dbReference type="Gene3D" id="1.50.10.20">
    <property type="match status" value="1"/>
</dbReference>
<evidence type="ECO:0000313" key="1">
    <source>
        <dbReference type="EMBL" id="CAA9575915.1"/>
    </source>
</evidence>
<evidence type="ECO:0008006" key="2">
    <source>
        <dbReference type="Google" id="ProtNLM"/>
    </source>
</evidence>
<dbReference type="EMBL" id="CADCWG010000303">
    <property type="protein sequence ID" value="CAA9575915.1"/>
    <property type="molecule type" value="Genomic_DNA"/>
</dbReference>
<reference evidence="1" key="1">
    <citation type="submission" date="2020-02" db="EMBL/GenBank/DDBJ databases">
        <authorList>
            <person name="Meier V. D."/>
        </authorList>
    </citation>
    <scope>NUCLEOTIDE SEQUENCE</scope>
    <source>
        <strain evidence="1">AVDCRST_MAG49</strain>
    </source>
</reference>
<gene>
    <name evidence="1" type="ORF">AVDCRST_MAG49-4219</name>
</gene>